<dbReference type="SUPFAM" id="SSF48498">
    <property type="entry name" value="Tetracyclin repressor-like, C-terminal domain"/>
    <property type="match status" value="1"/>
</dbReference>
<dbReference type="Pfam" id="PF00440">
    <property type="entry name" value="TetR_N"/>
    <property type="match status" value="1"/>
</dbReference>
<feature type="region of interest" description="Disordered" evidence="6">
    <location>
        <begin position="1"/>
        <end position="27"/>
    </location>
</feature>
<dbReference type="PANTHER" id="PTHR30055">
    <property type="entry name" value="HTH-TYPE TRANSCRIPTIONAL REGULATOR RUTR"/>
    <property type="match status" value="1"/>
</dbReference>
<dbReference type="Proteomes" id="UP000001817">
    <property type="component" value="Chromosome 3"/>
</dbReference>
<feature type="DNA-binding region" description="H-T-H motif" evidence="5">
    <location>
        <begin position="51"/>
        <end position="70"/>
    </location>
</feature>
<organism evidence="8 9">
    <name type="scientific">Paraburkholderia xenovorans (strain LB400)</name>
    <dbReference type="NCBI Taxonomy" id="266265"/>
    <lineage>
        <taxon>Bacteria</taxon>
        <taxon>Pseudomonadati</taxon>
        <taxon>Pseudomonadota</taxon>
        <taxon>Betaproteobacteria</taxon>
        <taxon>Burkholderiales</taxon>
        <taxon>Burkholderiaceae</taxon>
        <taxon>Paraburkholderia</taxon>
    </lineage>
</organism>
<evidence type="ECO:0000256" key="4">
    <source>
        <dbReference type="ARBA" id="ARBA00023163"/>
    </source>
</evidence>
<dbReference type="InterPro" id="IPR023772">
    <property type="entry name" value="DNA-bd_HTH_TetR-type_CS"/>
</dbReference>
<dbReference type="PATRIC" id="fig|266265.5.peg.7993"/>
<dbReference type="RefSeq" id="WP_011493396.1">
    <property type="nucleotide sequence ID" value="NC_007953.1"/>
</dbReference>
<keyword evidence="9" id="KW-1185">Reference proteome</keyword>
<dbReference type="PROSITE" id="PS01081">
    <property type="entry name" value="HTH_TETR_1"/>
    <property type="match status" value="1"/>
</dbReference>
<name>Q13IF3_PARXL</name>
<dbReference type="OrthoDB" id="2356263at2"/>
<feature type="compositionally biased region" description="Polar residues" evidence="6">
    <location>
        <begin position="1"/>
        <end position="11"/>
    </location>
</feature>
<dbReference type="PROSITE" id="PS50977">
    <property type="entry name" value="HTH_TETR_2"/>
    <property type="match status" value="1"/>
</dbReference>
<dbReference type="STRING" id="266265.Bxe_C0212"/>
<sequence length="242" mass="26966">MTKDISSNTGSRVAPKRRNSPGRPVGVSNLREKILDAAEVDFADHGFAGATLREVANACGVTQALITYHFGTKHRLFEEVFLRRATRISEQRLELLHQLAQNSQKPSVSDIVRSFLEPMLTLRRSPGGRAFIRLHARLHTEPPEISYRLRGLAYDESTHAYVAAFRSALPEVPEKDLYWRVMLMIGAYLYAFSDSHRLEVLSEGACNTADATETLEQLTAFIVGGLAAPHSGKPPKAVRKRK</sequence>
<protein>
    <submittedName>
        <fullName evidence="8">Transcriptional regulator, TetR family</fullName>
    </submittedName>
</protein>
<proteinExistence type="predicted"/>
<dbReference type="KEGG" id="bxe:Bxe_C0212"/>
<evidence type="ECO:0000313" key="8">
    <source>
        <dbReference type="EMBL" id="ABE36136.1"/>
    </source>
</evidence>
<dbReference type="InterPro" id="IPR050109">
    <property type="entry name" value="HTH-type_TetR-like_transc_reg"/>
</dbReference>
<keyword evidence="2" id="KW-0805">Transcription regulation</keyword>
<dbReference type="InterPro" id="IPR009057">
    <property type="entry name" value="Homeodomain-like_sf"/>
</dbReference>
<dbReference type="PANTHER" id="PTHR30055:SF235">
    <property type="entry name" value="TRANSCRIPTIONAL REGULATORY PROTEIN"/>
    <property type="match status" value="1"/>
</dbReference>
<evidence type="ECO:0000256" key="2">
    <source>
        <dbReference type="ARBA" id="ARBA00023015"/>
    </source>
</evidence>
<dbReference type="InterPro" id="IPR041586">
    <property type="entry name" value="PsrA_TetR_C"/>
</dbReference>
<dbReference type="GO" id="GO:0003700">
    <property type="term" value="F:DNA-binding transcription factor activity"/>
    <property type="evidence" value="ECO:0007669"/>
    <property type="project" value="TreeGrafter"/>
</dbReference>
<evidence type="ECO:0000313" key="9">
    <source>
        <dbReference type="Proteomes" id="UP000001817"/>
    </source>
</evidence>
<dbReference type="KEGG" id="bxb:DR64_8219"/>
<evidence type="ECO:0000256" key="1">
    <source>
        <dbReference type="ARBA" id="ARBA00022491"/>
    </source>
</evidence>
<dbReference type="AlphaFoldDB" id="Q13IF3"/>
<reference evidence="8 9" key="1">
    <citation type="journal article" date="2006" name="Proc. Natl. Acad. Sci. U.S.A.">
        <title>Burkholderia xenovorans LB400 harbors a multi-replicon, 9.73-Mbp genome shaped for versatility.</title>
        <authorList>
            <person name="Chain P.S."/>
            <person name="Denef V.J."/>
            <person name="Konstantinidis K.T."/>
            <person name="Vergez L.M."/>
            <person name="Agullo L."/>
            <person name="Reyes V.L."/>
            <person name="Hauser L."/>
            <person name="Cordova M."/>
            <person name="Gomez L."/>
            <person name="Gonzalez M."/>
            <person name="Land M."/>
            <person name="Lao V."/>
            <person name="Larimer F."/>
            <person name="LiPuma J.J."/>
            <person name="Mahenthiralingam E."/>
            <person name="Malfatti S.A."/>
            <person name="Marx C.J."/>
            <person name="Parnell J.J."/>
            <person name="Ramette A."/>
            <person name="Richardson P."/>
            <person name="Seeger M."/>
            <person name="Smith D."/>
            <person name="Spilker T."/>
            <person name="Sul W.J."/>
            <person name="Tsoi T.V."/>
            <person name="Ulrich L.E."/>
            <person name="Zhulin I.B."/>
            <person name="Tiedje J.M."/>
        </authorList>
    </citation>
    <scope>NUCLEOTIDE SEQUENCE [LARGE SCALE GENOMIC DNA]</scope>
    <source>
        <strain evidence="8 9">LB400</strain>
    </source>
</reference>
<dbReference type="EMBL" id="CP000272">
    <property type="protein sequence ID" value="ABE36136.1"/>
    <property type="molecule type" value="Genomic_DNA"/>
</dbReference>
<accession>Q13IF3</accession>
<dbReference type="InterPro" id="IPR036271">
    <property type="entry name" value="Tet_transcr_reg_TetR-rel_C_sf"/>
</dbReference>
<evidence type="ECO:0000259" key="7">
    <source>
        <dbReference type="PROSITE" id="PS50977"/>
    </source>
</evidence>
<keyword evidence="4" id="KW-0804">Transcription</keyword>
<evidence type="ECO:0000256" key="6">
    <source>
        <dbReference type="SAM" id="MobiDB-lite"/>
    </source>
</evidence>
<keyword evidence="3 5" id="KW-0238">DNA-binding</keyword>
<dbReference type="SUPFAM" id="SSF46689">
    <property type="entry name" value="Homeodomain-like"/>
    <property type="match status" value="1"/>
</dbReference>
<dbReference type="InterPro" id="IPR001647">
    <property type="entry name" value="HTH_TetR"/>
</dbReference>
<dbReference type="GO" id="GO:0000976">
    <property type="term" value="F:transcription cis-regulatory region binding"/>
    <property type="evidence" value="ECO:0007669"/>
    <property type="project" value="TreeGrafter"/>
</dbReference>
<evidence type="ECO:0000256" key="5">
    <source>
        <dbReference type="PROSITE-ProRule" id="PRU00335"/>
    </source>
</evidence>
<keyword evidence="1" id="KW-0678">Repressor</keyword>
<dbReference type="eggNOG" id="COG1309">
    <property type="taxonomic scope" value="Bacteria"/>
</dbReference>
<dbReference type="Gene3D" id="1.10.357.10">
    <property type="entry name" value="Tetracycline Repressor, domain 2"/>
    <property type="match status" value="1"/>
</dbReference>
<feature type="domain" description="HTH tetR-type" evidence="7">
    <location>
        <begin position="28"/>
        <end position="88"/>
    </location>
</feature>
<gene>
    <name evidence="8" type="ORF">Bxe_C0212</name>
</gene>
<dbReference type="PRINTS" id="PR00455">
    <property type="entry name" value="HTHTETR"/>
</dbReference>
<evidence type="ECO:0000256" key="3">
    <source>
        <dbReference type="ARBA" id="ARBA00023125"/>
    </source>
</evidence>
<dbReference type="Pfam" id="PF17939">
    <property type="entry name" value="TetR_C_30"/>
    <property type="match status" value="1"/>
</dbReference>